<dbReference type="Proteomes" id="UP000267654">
    <property type="component" value="Unassembled WGS sequence"/>
</dbReference>
<evidence type="ECO:0000256" key="4">
    <source>
        <dbReference type="ARBA" id="ARBA00022679"/>
    </source>
</evidence>
<dbReference type="EMBL" id="QMQB01000249">
    <property type="protein sequence ID" value="RLE11404.1"/>
    <property type="molecule type" value="Genomic_DNA"/>
</dbReference>
<name>A0A662D6L1_UNCAE</name>
<comment type="similarity">
    <text evidence="2 6">Belongs to the class-I pyridoxal-phosphate-dependent aminotransferase family.</text>
</comment>
<evidence type="ECO:0000259" key="7">
    <source>
        <dbReference type="Pfam" id="PF00155"/>
    </source>
</evidence>
<gene>
    <name evidence="8" type="ORF">DRI96_06270</name>
</gene>
<dbReference type="Pfam" id="PF00155">
    <property type="entry name" value="Aminotran_1_2"/>
    <property type="match status" value="1"/>
</dbReference>
<sequence length="382" mass="42842">MNICSDRVLQIPRSGIREIFDLIPEFKDVVNLCIGEPDFTTPSFIIKKAFEAAQSGATHYTANAGFLELREQISEKYKEEQGIHYAPDEEIIITMGAMEALFLSLMTIINPGEEVILPDPFWPNYEAQILIAGGKPVFVPTKEEEGWVLTAERIMPYLTSKTKAIIINSPSNPTGCAYSLHQLEQIARVAKDKNLIVISDECYEKIIYEGKHRSIASLEGMQPRTIVINSFSKTYAMTGWRIGYALGSKDIIKQMAKLQEDVASCASSVSQKAAIVALKEGNDSVEKMLQRYKVRRDLILEEIEKTPEISCLPPRGAFYIFLNIKKLNQSSRDVALKWLKEARVATVPGSSFGKEGEGYLRVSFSVSEDKIKEAFERIRGIL</sequence>
<dbReference type="CDD" id="cd00609">
    <property type="entry name" value="AAT_like"/>
    <property type="match status" value="1"/>
</dbReference>
<organism evidence="8 9">
    <name type="scientific">Aerophobetes bacterium</name>
    <dbReference type="NCBI Taxonomy" id="2030807"/>
    <lineage>
        <taxon>Bacteria</taxon>
        <taxon>Candidatus Aerophobota</taxon>
    </lineage>
</organism>
<dbReference type="GO" id="GO:0030170">
    <property type="term" value="F:pyridoxal phosphate binding"/>
    <property type="evidence" value="ECO:0007669"/>
    <property type="project" value="InterPro"/>
</dbReference>
<evidence type="ECO:0000313" key="8">
    <source>
        <dbReference type="EMBL" id="RLE11404.1"/>
    </source>
</evidence>
<dbReference type="FunFam" id="3.40.640.10:FF:000033">
    <property type="entry name" value="Aspartate aminotransferase"/>
    <property type="match status" value="1"/>
</dbReference>
<dbReference type="PANTHER" id="PTHR46383:SF1">
    <property type="entry name" value="ASPARTATE AMINOTRANSFERASE"/>
    <property type="match status" value="1"/>
</dbReference>
<keyword evidence="3 6" id="KW-0032">Aminotransferase</keyword>
<dbReference type="InterPro" id="IPR015422">
    <property type="entry name" value="PyrdxlP-dep_Trfase_small"/>
</dbReference>
<dbReference type="AlphaFoldDB" id="A0A662D6L1"/>
<dbReference type="InterPro" id="IPR004838">
    <property type="entry name" value="NHTrfase_class1_PyrdxlP-BS"/>
</dbReference>
<keyword evidence="5" id="KW-0663">Pyridoxal phosphate</keyword>
<dbReference type="GO" id="GO:0006520">
    <property type="term" value="P:amino acid metabolic process"/>
    <property type="evidence" value="ECO:0007669"/>
    <property type="project" value="InterPro"/>
</dbReference>
<evidence type="ECO:0000256" key="1">
    <source>
        <dbReference type="ARBA" id="ARBA00001933"/>
    </source>
</evidence>
<evidence type="ECO:0000256" key="5">
    <source>
        <dbReference type="ARBA" id="ARBA00022898"/>
    </source>
</evidence>
<evidence type="ECO:0000256" key="2">
    <source>
        <dbReference type="ARBA" id="ARBA00007441"/>
    </source>
</evidence>
<comment type="cofactor">
    <cofactor evidence="1 6">
        <name>pyridoxal 5'-phosphate</name>
        <dbReference type="ChEBI" id="CHEBI:597326"/>
    </cofactor>
</comment>
<dbReference type="PROSITE" id="PS00105">
    <property type="entry name" value="AA_TRANSFER_CLASS_1"/>
    <property type="match status" value="1"/>
</dbReference>
<reference evidence="8 9" key="1">
    <citation type="submission" date="2018-06" db="EMBL/GenBank/DDBJ databases">
        <title>Extensive metabolic versatility and redundancy in microbially diverse, dynamic hydrothermal sediments.</title>
        <authorList>
            <person name="Dombrowski N."/>
            <person name="Teske A."/>
            <person name="Baker B.J."/>
        </authorList>
    </citation>
    <scope>NUCLEOTIDE SEQUENCE [LARGE SCALE GENOMIC DNA]</scope>
    <source>
        <strain evidence="8">B19_G9</strain>
    </source>
</reference>
<keyword evidence="4 6" id="KW-0808">Transferase</keyword>
<dbReference type="InterPro" id="IPR050596">
    <property type="entry name" value="AspAT/PAT-like"/>
</dbReference>
<comment type="caution">
    <text evidence="8">The sequence shown here is derived from an EMBL/GenBank/DDBJ whole genome shotgun (WGS) entry which is preliminary data.</text>
</comment>
<accession>A0A662D6L1</accession>
<feature type="domain" description="Aminotransferase class I/classII large" evidence="7">
    <location>
        <begin position="27"/>
        <end position="378"/>
    </location>
</feature>
<dbReference type="InterPro" id="IPR015424">
    <property type="entry name" value="PyrdxlP-dep_Trfase"/>
</dbReference>
<evidence type="ECO:0000256" key="6">
    <source>
        <dbReference type="RuleBase" id="RU000481"/>
    </source>
</evidence>
<dbReference type="GO" id="GO:0008483">
    <property type="term" value="F:transaminase activity"/>
    <property type="evidence" value="ECO:0007669"/>
    <property type="project" value="UniProtKB-KW"/>
</dbReference>
<evidence type="ECO:0000313" key="9">
    <source>
        <dbReference type="Proteomes" id="UP000267654"/>
    </source>
</evidence>
<dbReference type="Gene3D" id="3.90.1150.10">
    <property type="entry name" value="Aspartate Aminotransferase, domain 1"/>
    <property type="match status" value="1"/>
</dbReference>
<dbReference type="EC" id="2.6.1.-" evidence="6"/>
<protein>
    <recommendedName>
        <fullName evidence="6">Aminotransferase</fullName>
        <ecNumber evidence="6">2.6.1.-</ecNumber>
    </recommendedName>
</protein>
<dbReference type="SUPFAM" id="SSF53383">
    <property type="entry name" value="PLP-dependent transferases"/>
    <property type="match status" value="1"/>
</dbReference>
<dbReference type="InterPro" id="IPR004839">
    <property type="entry name" value="Aminotransferase_I/II_large"/>
</dbReference>
<dbReference type="Gene3D" id="3.40.640.10">
    <property type="entry name" value="Type I PLP-dependent aspartate aminotransferase-like (Major domain)"/>
    <property type="match status" value="1"/>
</dbReference>
<dbReference type="InterPro" id="IPR015421">
    <property type="entry name" value="PyrdxlP-dep_Trfase_major"/>
</dbReference>
<proteinExistence type="inferred from homology"/>
<evidence type="ECO:0000256" key="3">
    <source>
        <dbReference type="ARBA" id="ARBA00022576"/>
    </source>
</evidence>
<dbReference type="PANTHER" id="PTHR46383">
    <property type="entry name" value="ASPARTATE AMINOTRANSFERASE"/>
    <property type="match status" value="1"/>
</dbReference>